<evidence type="ECO:0000256" key="2">
    <source>
        <dbReference type="ARBA" id="ARBA00023002"/>
    </source>
</evidence>
<name>A0A917T087_9ACTN</name>
<dbReference type="EMBL" id="BMNA01000004">
    <property type="protein sequence ID" value="GGM05810.1"/>
    <property type="molecule type" value="Genomic_DNA"/>
</dbReference>
<dbReference type="CDD" id="cd05233">
    <property type="entry name" value="SDR_c"/>
    <property type="match status" value="1"/>
</dbReference>
<reference evidence="4" key="2">
    <citation type="submission" date="2020-09" db="EMBL/GenBank/DDBJ databases">
        <authorList>
            <person name="Sun Q."/>
            <person name="Zhou Y."/>
        </authorList>
    </citation>
    <scope>NUCLEOTIDE SEQUENCE</scope>
    <source>
        <strain evidence="4">CGMCC 4.7308</strain>
    </source>
</reference>
<dbReference type="AlphaFoldDB" id="A0A917T087"/>
<comment type="similarity">
    <text evidence="1">Belongs to the short-chain dehydrogenases/reductases (SDR) family.</text>
</comment>
<dbReference type="RefSeq" id="WP_188942243.1">
    <property type="nucleotide sequence ID" value="NZ_BMNA01000004.1"/>
</dbReference>
<dbReference type="Gene3D" id="3.40.50.720">
    <property type="entry name" value="NAD(P)-binding Rossmann-like Domain"/>
    <property type="match status" value="1"/>
</dbReference>
<dbReference type="PRINTS" id="PR00081">
    <property type="entry name" value="GDHRDH"/>
</dbReference>
<dbReference type="Proteomes" id="UP000655208">
    <property type="component" value="Unassembled WGS sequence"/>
</dbReference>
<evidence type="ECO:0000256" key="3">
    <source>
        <dbReference type="SAM" id="MobiDB-lite"/>
    </source>
</evidence>
<feature type="region of interest" description="Disordered" evidence="3">
    <location>
        <begin position="1"/>
        <end position="40"/>
    </location>
</feature>
<dbReference type="Pfam" id="PF00106">
    <property type="entry name" value="adh_short"/>
    <property type="match status" value="1"/>
</dbReference>
<gene>
    <name evidence="4" type="ORF">GCM10011594_27530</name>
</gene>
<accession>A0A917T087</accession>
<evidence type="ECO:0000313" key="4">
    <source>
        <dbReference type="EMBL" id="GGM05810.1"/>
    </source>
</evidence>
<comment type="caution">
    <text evidence="4">The sequence shown here is derived from an EMBL/GenBank/DDBJ whole genome shotgun (WGS) entry which is preliminary data.</text>
</comment>
<keyword evidence="2" id="KW-0560">Oxidoreductase</keyword>
<organism evidence="4 5">
    <name type="scientific">Nakamurella endophytica</name>
    <dbReference type="NCBI Taxonomy" id="1748367"/>
    <lineage>
        <taxon>Bacteria</taxon>
        <taxon>Bacillati</taxon>
        <taxon>Actinomycetota</taxon>
        <taxon>Actinomycetes</taxon>
        <taxon>Nakamurellales</taxon>
        <taxon>Nakamurellaceae</taxon>
        <taxon>Nakamurella</taxon>
    </lineage>
</organism>
<keyword evidence="5" id="KW-1185">Reference proteome</keyword>
<dbReference type="PANTHER" id="PTHR44196:SF1">
    <property type="entry name" value="DEHYDROGENASE_REDUCTASE SDR FAMILY MEMBER 7B"/>
    <property type="match status" value="1"/>
</dbReference>
<sequence length="279" mass="28279">MPPRPVEPTGPLPSAGDDPTTAPELASGRLPDAATGDPRPGRAVVVGGSSAIGRTVAVELAGLGYEIEVWGRDVGRLAAAVTACRAAGVAARSCSVQLEQPDSVRAALARSGIGVPAPPGTLPLRVVVWAAGVFDWAPADEGDPDIWSRLLEVNLVAAARVTTAVLPALAAAAPSALVYLGSTAAHLSFPNNAAYVASKHGLAGLAEAVFLDVRDRGVKVSLVSPGLVAAGAGLRSPAGRQRPETLLDPADVAAAVRFVVTYPARGCPTLVRVEPQRSP</sequence>
<dbReference type="SUPFAM" id="SSF51735">
    <property type="entry name" value="NAD(P)-binding Rossmann-fold domains"/>
    <property type="match status" value="1"/>
</dbReference>
<feature type="compositionally biased region" description="Pro residues" evidence="3">
    <location>
        <begin position="1"/>
        <end position="11"/>
    </location>
</feature>
<protein>
    <submittedName>
        <fullName evidence="4">Oxidoreductase</fullName>
    </submittedName>
</protein>
<dbReference type="InterPro" id="IPR002347">
    <property type="entry name" value="SDR_fam"/>
</dbReference>
<reference evidence="4" key="1">
    <citation type="journal article" date="2014" name="Int. J. Syst. Evol. Microbiol.">
        <title>Complete genome sequence of Corynebacterium casei LMG S-19264T (=DSM 44701T), isolated from a smear-ripened cheese.</title>
        <authorList>
            <consortium name="US DOE Joint Genome Institute (JGI-PGF)"/>
            <person name="Walter F."/>
            <person name="Albersmeier A."/>
            <person name="Kalinowski J."/>
            <person name="Ruckert C."/>
        </authorList>
    </citation>
    <scope>NUCLEOTIDE SEQUENCE</scope>
    <source>
        <strain evidence="4">CGMCC 4.7308</strain>
    </source>
</reference>
<dbReference type="PANTHER" id="PTHR44196">
    <property type="entry name" value="DEHYDROGENASE/REDUCTASE SDR FAMILY MEMBER 7B"/>
    <property type="match status" value="1"/>
</dbReference>
<dbReference type="InterPro" id="IPR036291">
    <property type="entry name" value="NAD(P)-bd_dom_sf"/>
</dbReference>
<evidence type="ECO:0000313" key="5">
    <source>
        <dbReference type="Proteomes" id="UP000655208"/>
    </source>
</evidence>
<dbReference type="GO" id="GO:0016491">
    <property type="term" value="F:oxidoreductase activity"/>
    <property type="evidence" value="ECO:0007669"/>
    <property type="project" value="UniProtKB-KW"/>
</dbReference>
<dbReference type="GO" id="GO:0016020">
    <property type="term" value="C:membrane"/>
    <property type="evidence" value="ECO:0007669"/>
    <property type="project" value="TreeGrafter"/>
</dbReference>
<proteinExistence type="inferred from homology"/>
<evidence type="ECO:0000256" key="1">
    <source>
        <dbReference type="ARBA" id="ARBA00006484"/>
    </source>
</evidence>